<dbReference type="EMBL" id="BPLR01003859">
    <property type="protein sequence ID" value="GIX89418.1"/>
    <property type="molecule type" value="Genomic_DNA"/>
</dbReference>
<keyword evidence="2" id="KW-1185">Reference proteome</keyword>
<gene>
    <name evidence="1" type="ORF">CEXT_294661</name>
</gene>
<protein>
    <submittedName>
        <fullName evidence="1">Uncharacterized protein</fullName>
    </submittedName>
</protein>
<dbReference type="AlphaFoldDB" id="A0AAV4P060"/>
<reference evidence="1 2" key="1">
    <citation type="submission" date="2021-06" db="EMBL/GenBank/DDBJ databases">
        <title>Caerostris extrusa draft genome.</title>
        <authorList>
            <person name="Kono N."/>
            <person name="Arakawa K."/>
        </authorList>
    </citation>
    <scope>NUCLEOTIDE SEQUENCE [LARGE SCALE GENOMIC DNA]</scope>
</reference>
<organism evidence="1 2">
    <name type="scientific">Caerostris extrusa</name>
    <name type="common">Bark spider</name>
    <name type="synonym">Caerostris bankana</name>
    <dbReference type="NCBI Taxonomy" id="172846"/>
    <lineage>
        <taxon>Eukaryota</taxon>
        <taxon>Metazoa</taxon>
        <taxon>Ecdysozoa</taxon>
        <taxon>Arthropoda</taxon>
        <taxon>Chelicerata</taxon>
        <taxon>Arachnida</taxon>
        <taxon>Araneae</taxon>
        <taxon>Araneomorphae</taxon>
        <taxon>Entelegynae</taxon>
        <taxon>Araneoidea</taxon>
        <taxon>Araneidae</taxon>
        <taxon>Caerostris</taxon>
    </lineage>
</organism>
<evidence type="ECO:0000313" key="2">
    <source>
        <dbReference type="Proteomes" id="UP001054945"/>
    </source>
</evidence>
<accession>A0AAV4P060</accession>
<comment type="caution">
    <text evidence="1">The sequence shown here is derived from an EMBL/GenBank/DDBJ whole genome shotgun (WGS) entry which is preliminary data.</text>
</comment>
<name>A0AAV4P060_CAEEX</name>
<evidence type="ECO:0000313" key="1">
    <source>
        <dbReference type="EMBL" id="GIX89418.1"/>
    </source>
</evidence>
<sequence>MLLPFSPTSRNSFLRRNLAANPRGNKTCLGTQLREDMAAREPIRAQKQLHQKKGKSDISNYFPATSLWQILSVRSLYRNSERLNSFLRRNLAASPKGNKAYLQQLKKIWLRESPSEPKSSCIKRREDLIFQTIFLEHLRQILSIRSLDRNRERLFYS</sequence>
<dbReference type="Proteomes" id="UP001054945">
    <property type="component" value="Unassembled WGS sequence"/>
</dbReference>
<proteinExistence type="predicted"/>